<gene>
    <name evidence="2" type="ORF">CEE37_12305</name>
</gene>
<dbReference type="Gene3D" id="2.30.30.40">
    <property type="entry name" value="SH3 Domains"/>
    <property type="match status" value="1"/>
</dbReference>
<comment type="caution">
    <text evidence="2">The sequence shown here is derived from an EMBL/GenBank/DDBJ whole genome shotgun (WGS) entry which is preliminary data.</text>
</comment>
<sequence length="515" mass="58382">MKTHTFKQKRTYLKHQTGNPDCSKVTSHQSQIRSILRPQSIQTKLTIGSPNDQYEQEADRVADQIVRMPEPMLQKQPLEEEEEELQTKPIADQITPMVQRQIEEEEEEELIQPDRLPIIQRQEEEEEEIVQTLQRQCDEEECPIQTQQETSHTSEVTPNLASQIQAIRSGGRSLPQPCRNYFEPRFGRDFSDVHIHTDSKADDVAKSINAKAFTLGQDVFFGSGQFAPGTEGTKKLLAHELTHVVQQGDASMVHKFKSLVNSISSSQNVIYRSSNQGDIVINSITFDGKQVSLSGTKSYSAKAVSGLLPNHSKAKNTDYTQPQYQNLPDKGPIREGKYYIKPSDVQCNKKSNRIKCSKIVKFNTTAWGNYRTGLDESFFTKVGRHLLTKRTGGFWLHQDANHNGTAGCIGIWNTNDNEEIHHLISHSKTDDISVHVNYPKYKAKASGSTIINYPNVHLVRIPKEWRTTRIARISKGTEVVIITESDTWTKIRVLTGPYIGESGWVMNQFLTTAQY</sequence>
<evidence type="ECO:0000313" key="3">
    <source>
        <dbReference type="Proteomes" id="UP000319619"/>
    </source>
</evidence>
<name>A0A532UUE6_UNCL8</name>
<evidence type="ECO:0000259" key="1">
    <source>
        <dbReference type="Pfam" id="PF13699"/>
    </source>
</evidence>
<evidence type="ECO:0000313" key="2">
    <source>
        <dbReference type="EMBL" id="TKJ38541.1"/>
    </source>
</evidence>
<dbReference type="Pfam" id="PF13699">
    <property type="entry name" value="eCIS_core"/>
    <property type="match status" value="1"/>
</dbReference>
<reference evidence="2 3" key="1">
    <citation type="submission" date="2017-06" db="EMBL/GenBank/DDBJ databases">
        <title>Novel microbial phyla capable of carbon fixation and sulfur reduction in deep-sea sediments.</title>
        <authorList>
            <person name="Huang J."/>
            <person name="Baker B."/>
            <person name="Wang Y."/>
        </authorList>
    </citation>
    <scope>NUCLEOTIDE SEQUENCE [LARGE SCALE GENOMIC DNA]</scope>
    <source>
        <strain evidence="2">B3_LCP</strain>
    </source>
</reference>
<accession>A0A532UUE6</accession>
<dbReference type="EMBL" id="NJBN01000009">
    <property type="protein sequence ID" value="TKJ38541.1"/>
    <property type="molecule type" value="Genomic_DNA"/>
</dbReference>
<dbReference type="InterPro" id="IPR025295">
    <property type="entry name" value="eCIS_core_dom"/>
</dbReference>
<organism evidence="2 3">
    <name type="scientific">candidate division LCP-89 bacterium B3_LCP</name>
    <dbReference type="NCBI Taxonomy" id="2012998"/>
    <lineage>
        <taxon>Bacteria</taxon>
        <taxon>Pseudomonadati</taxon>
        <taxon>Bacteria division LCP-89</taxon>
    </lineage>
</organism>
<dbReference type="AlphaFoldDB" id="A0A532UUE6"/>
<feature type="domain" description="eCIS core" evidence="1">
    <location>
        <begin position="174"/>
        <end position="249"/>
    </location>
</feature>
<dbReference type="Proteomes" id="UP000319619">
    <property type="component" value="Unassembled WGS sequence"/>
</dbReference>
<proteinExistence type="predicted"/>
<protein>
    <recommendedName>
        <fullName evidence="1">eCIS core domain-containing protein</fullName>
    </recommendedName>
</protein>